<dbReference type="GO" id="GO:0016987">
    <property type="term" value="F:sigma factor activity"/>
    <property type="evidence" value="ECO:0007669"/>
    <property type="project" value="UniProtKB-KW"/>
</dbReference>
<dbReference type="SUPFAM" id="SSF88659">
    <property type="entry name" value="Sigma3 and sigma4 domains of RNA polymerase sigma factors"/>
    <property type="match status" value="1"/>
</dbReference>
<evidence type="ECO:0000256" key="2">
    <source>
        <dbReference type="ARBA" id="ARBA00023015"/>
    </source>
</evidence>
<dbReference type="Pfam" id="PF08281">
    <property type="entry name" value="Sigma70_r4_2"/>
    <property type="match status" value="1"/>
</dbReference>
<evidence type="ECO:0000256" key="5">
    <source>
        <dbReference type="ARBA" id="ARBA00023163"/>
    </source>
</evidence>
<keyword evidence="5" id="KW-0804">Transcription</keyword>
<gene>
    <name evidence="8" type="primary">sigH</name>
    <name evidence="8" type="ORF">ASD8599_01961</name>
</gene>
<dbReference type="GO" id="GO:0006352">
    <property type="term" value="P:DNA-templated transcription initiation"/>
    <property type="evidence" value="ECO:0007669"/>
    <property type="project" value="InterPro"/>
</dbReference>
<dbReference type="Gene3D" id="1.10.10.10">
    <property type="entry name" value="Winged helix-like DNA-binding domain superfamily/Winged helix DNA-binding domain"/>
    <property type="match status" value="1"/>
</dbReference>
<dbReference type="Proteomes" id="UP000244880">
    <property type="component" value="Unassembled WGS sequence"/>
</dbReference>
<comment type="similarity">
    <text evidence="1">Belongs to the sigma-70 factor family. ECF subfamily.</text>
</comment>
<dbReference type="InterPro" id="IPR014284">
    <property type="entry name" value="RNA_pol_sigma-70_dom"/>
</dbReference>
<dbReference type="NCBIfam" id="TIGR02937">
    <property type="entry name" value="sigma70-ECF"/>
    <property type="match status" value="1"/>
</dbReference>
<dbReference type="EMBL" id="OMOR01000001">
    <property type="protein sequence ID" value="SPH21212.1"/>
    <property type="molecule type" value="Genomic_DNA"/>
</dbReference>
<dbReference type="InterPro" id="IPR007627">
    <property type="entry name" value="RNA_pol_sigma70_r2"/>
</dbReference>
<evidence type="ECO:0000259" key="7">
    <source>
        <dbReference type="Pfam" id="PF08281"/>
    </source>
</evidence>
<evidence type="ECO:0000256" key="4">
    <source>
        <dbReference type="ARBA" id="ARBA00023125"/>
    </source>
</evidence>
<dbReference type="PANTHER" id="PTHR43133">
    <property type="entry name" value="RNA POLYMERASE ECF-TYPE SIGMA FACTO"/>
    <property type="match status" value="1"/>
</dbReference>
<keyword evidence="4" id="KW-0238">DNA-binding</keyword>
<proteinExistence type="inferred from homology"/>
<evidence type="ECO:0000259" key="6">
    <source>
        <dbReference type="Pfam" id="PF04542"/>
    </source>
</evidence>
<keyword evidence="2" id="KW-0805">Transcription regulation</keyword>
<evidence type="ECO:0000313" key="9">
    <source>
        <dbReference type="Proteomes" id="UP000244880"/>
    </source>
</evidence>
<name>A0A2R8BDW6_9RHOB</name>
<keyword evidence="3" id="KW-0731">Sigma factor</keyword>
<sequence length="154" mass="16965">MQNTSLEDLMPLLQRRARRLTPSPADAEDLMQDALLRILQRLKKGHSIDKLGPYAMRTLHNQARMKWRGPPPPEELEDDAVAVDPVALTRLECADALQAIDALPADQAALMRLICSGETSPATLAHQLDVPVGTVMSRLARARARLRDTLGTAE</sequence>
<dbReference type="Pfam" id="PF04542">
    <property type="entry name" value="Sigma70_r2"/>
    <property type="match status" value="1"/>
</dbReference>
<dbReference type="Gene3D" id="1.10.1740.10">
    <property type="match status" value="1"/>
</dbReference>
<dbReference type="PANTHER" id="PTHR43133:SF8">
    <property type="entry name" value="RNA POLYMERASE SIGMA FACTOR HI_1459-RELATED"/>
    <property type="match status" value="1"/>
</dbReference>
<accession>A0A2R8BDW6</accession>
<reference evidence="8 9" key="1">
    <citation type="submission" date="2018-03" db="EMBL/GenBank/DDBJ databases">
        <authorList>
            <person name="Keele B.F."/>
        </authorList>
    </citation>
    <scope>NUCLEOTIDE SEQUENCE [LARGE SCALE GENOMIC DNA]</scope>
    <source>
        <strain evidence="8 9">CECT 8599</strain>
    </source>
</reference>
<organism evidence="8 9">
    <name type="scientific">Ascidiaceihabitans donghaensis</name>
    <dbReference type="NCBI Taxonomy" id="1510460"/>
    <lineage>
        <taxon>Bacteria</taxon>
        <taxon>Pseudomonadati</taxon>
        <taxon>Pseudomonadota</taxon>
        <taxon>Alphaproteobacteria</taxon>
        <taxon>Rhodobacterales</taxon>
        <taxon>Paracoccaceae</taxon>
        <taxon>Ascidiaceihabitans</taxon>
    </lineage>
</organism>
<dbReference type="InterPro" id="IPR013325">
    <property type="entry name" value="RNA_pol_sigma_r2"/>
</dbReference>
<dbReference type="InterPro" id="IPR013324">
    <property type="entry name" value="RNA_pol_sigma_r3/r4-like"/>
</dbReference>
<dbReference type="GO" id="GO:0003677">
    <property type="term" value="F:DNA binding"/>
    <property type="evidence" value="ECO:0007669"/>
    <property type="project" value="UniProtKB-KW"/>
</dbReference>
<dbReference type="InterPro" id="IPR013249">
    <property type="entry name" value="RNA_pol_sigma70_r4_t2"/>
</dbReference>
<dbReference type="InterPro" id="IPR036388">
    <property type="entry name" value="WH-like_DNA-bd_sf"/>
</dbReference>
<feature type="domain" description="RNA polymerase sigma factor 70 region 4 type 2" evidence="7">
    <location>
        <begin position="97"/>
        <end position="146"/>
    </location>
</feature>
<dbReference type="OrthoDB" id="7872444at2"/>
<feature type="domain" description="RNA polymerase sigma-70 region 2" evidence="6">
    <location>
        <begin position="7"/>
        <end position="68"/>
    </location>
</feature>
<protein>
    <submittedName>
        <fullName evidence="8">ECF RNA polymerase sigma factor SigH</fullName>
    </submittedName>
</protein>
<dbReference type="InterPro" id="IPR039425">
    <property type="entry name" value="RNA_pol_sigma-70-like"/>
</dbReference>
<dbReference type="AlphaFoldDB" id="A0A2R8BDW6"/>
<evidence type="ECO:0000256" key="1">
    <source>
        <dbReference type="ARBA" id="ARBA00010641"/>
    </source>
</evidence>
<evidence type="ECO:0000313" key="8">
    <source>
        <dbReference type="EMBL" id="SPH21212.1"/>
    </source>
</evidence>
<dbReference type="RefSeq" id="WP_108828323.1">
    <property type="nucleotide sequence ID" value="NZ_OMOR01000001.1"/>
</dbReference>
<dbReference type="SUPFAM" id="SSF88946">
    <property type="entry name" value="Sigma2 domain of RNA polymerase sigma factors"/>
    <property type="match status" value="1"/>
</dbReference>
<evidence type="ECO:0000256" key="3">
    <source>
        <dbReference type="ARBA" id="ARBA00023082"/>
    </source>
</evidence>
<keyword evidence="9" id="KW-1185">Reference proteome</keyword>